<sequence>MNRLTIVQHTSKYITQPYPTFAIDGLPFEVWLPQQNPDTEMDLVSAHWGLDNDRDVELIWDRSYSTAPGWKTLVPLLVCSEDLDLNCAVVAVEQAADQERIHWQRFGVMRGWIHDADPEVDWFEGVAPVSFQRAEFMSALDSFRKVIGLKLDWYD</sequence>
<evidence type="ECO:0000313" key="2">
    <source>
        <dbReference type="Proteomes" id="UP000037931"/>
    </source>
</evidence>
<dbReference type="STRING" id="50340.PF66_05810"/>
<dbReference type="AlphaFoldDB" id="A0A0N1J5N1"/>
<protein>
    <submittedName>
        <fullName evidence="1">Uncharacterized protein</fullName>
    </submittedName>
</protein>
<gene>
    <name evidence="1" type="ORF">PF66_05810</name>
</gene>
<accession>A0A0N1J5N1</accession>
<name>A0A0N1J5N1_9PSED</name>
<proteinExistence type="predicted"/>
<keyword evidence="2" id="KW-1185">Reference proteome</keyword>
<reference evidence="1 2" key="1">
    <citation type="journal article" date="2015" name="PLoS ONE">
        <title>Rice-Infecting Pseudomonas Genomes Are Highly Accessorized and Harbor Multiple Putative Virulence Mechanisms to Cause Sheath Brown Rot.</title>
        <authorList>
            <person name="Quibod I.L."/>
            <person name="Grande G."/>
            <person name="Oreiro E.G."/>
            <person name="Borja F.N."/>
            <person name="Dossa G.S."/>
            <person name="Mauleon R."/>
            <person name="Cruz C.V."/>
            <person name="Oliva R."/>
        </authorList>
    </citation>
    <scope>NUCLEOTIDE SEQUENCE [LARGE SCALE GENOMIC DNA]</scope>
    <source>
        <strain evidence="1 2">IRRI 6609</strain>
    </source>
</reference>
<evidence type="ECO:0000313" key="1">
    <source>
        <dbReference type="EMBL" id="KPA87852.1"/>
    </source>
</evidence>
<dbReference type="EMBL" id="JSYZ01000026">
    <property type="protein sequence ID" value="KPA87852.1"/>
    <property type="molecule type" value="Genomic_DNA"/>
</dbReference>
<dbReference type="RefSeq" id="WP_241494478.1">
    <property type="nucleotide sequence ID" value="NZ_JSYZ01000026.1"/>
</dbReference>
<dbReference type="PATRIC" id="fig|50340.43.peg.3522"/>
<comment type="caution">
    <text evidence="1">The sequence shown here is derived from an EMBL/GenBank/DDBJ whole genome shotgun (WGS) entry which is preliminary data.</text>
</comment>
<dbReference type="Proteomes" id="UP000037931">
    <property type="component" value="Unassembled WGS sequence"/>
</dbReference>
<organism evidence="1 2">
    <name type="scientific">Pseudomonas asplenii</name>
    <dbReference type="NCBI Taxonomy" id="53407"/>
    <lineage>
        <taxon>Bacteria</taxon>
        <taxon>Pseudomonadati</taxon>
        <taxon>Pseudomonadota</taxon>
        <taxon>Gammaproteobacteria</taxon>
        <taxon>Pseudomonadales</taxon>
        <taxon>Pseudomonadaceae</taxon>
        <taxon>Pseudomonas</taxon>
    </lineage>
</organism>